<dbReference type="InterPro" id="IPR028082">
    <property type="entry name" value="Peripla_BP_I"/>
</dbReference>
<comment type="subcellular location">
    <subcellularLocation>
        <location evidence="1">Cell envelope</location>
    </subcellularLocation>
</comment>
<keyword evidence="3 4" id="KW-0732">Signal</keyword>
<gene>
    <name evidence="6" type="ORF">SAMN05421684_4435</name>
</gene>
<dbReference type="SUPFAM" id="SSF53822">
    <property type="entry name" value="Periplasmic binding protein-like I"/>
    <property type="match status" value="1"/>
</dbReference>
<dbReference type="OrthoDB" id="3614783at2"/>
<dbReference type="AlphaFoldDB" id="A0A1H3S181"/>
<dbReference type="RefSeq" id="WP_090795769.1">
    <property type="nucleotide sequence ID" value="NZ_BOND01000020.1"/>
</dbReference>
<dbReference type="InterPro" id="IPR025997">
    <property type="entry name" value="SBP_2_dom"/>
</dbReference>
<evidence type="ECO:0000259" key="5">
    <source>
        <dbReference type="Pfam" id="PF13407"/>
    </source>
</evidence>
<evidence type="ECO:0000313" key="7">
    <source>
        <dbReference type="Proteomes" id="UP000199632"/>
    </source>
</evidence>
<evidence type="ECO:0000313" key="6">
    <source>
        <dbReference type="EMBL" id="SDZ31610.1"/>
    </source>
</evidence>
<sequence length="388" mass="40799">MARRSAHVRAGVALAVVALLAAGCTDEEAPATAAAQTTGPAVTDSAAGIAEAQKIIDQYRNPPAWQGPNDPVQIGALSGKKVTYISVSNSIPVLKYWSDKLTGLLQQYGGVQMTVIDAKGSVDEANKGFEQAIAQKADAIVFQALPPALFQAQITKAKAAGIKVISANTGVPGKVDGGQDAEIGFDYVKVGQLIGDWMVVDSKGKGKGLVVSSDDVPASQPQAQATVGEVKRLCPECDVSIKDVQIPQWQTSVPTLFQTTINSDPDRKYLLPLYDGQALPGLGAIRTAGAGAKVTVGAFNATPGIVEQLKDPASGLKLDIGGHNEWWAYAAADQIFRVLSGAAPISNYQIGLRIFDTSNANLIQGSDEFAWYGASDYKTKFPALWTKN</sequence>
<dbReference type="PANTHER" id="PTHR46847">
    <property type="entry name" value="D-ALLOSE-BINDING PERIPLASMIC PROTEIN-RELATED"/>
    <property type="match status" value="1"/>
</dbReference>
<protein>
    <submittedName>
        <fullName evidence="6">Monosaccharide ABC transporter substrate-binding protein, CUT2 family</fullName>
    </submittedName>
</protein>
<dbReference type="CDD" id="cd01536">
    <property type="entry name" value="PBP1_ABC_sugar_binding-like"/>
    <property type="match status" value="1"/>
</dbReference>
<feature type="chain" id="PRO_5039471700" evidence="4">
    <location>
        <begin position="22"/>
        <end position="388"/>
    </location>
</feature>
<dbReference type="Gene3D" id="3.40.50.2300">
    <property type="match status" value="2"/>
</dbReference>
<dbReference type="PROSITE" id="PS51257">
    <property type="entry name" value="PROKAR_LIPOPROTEIN"/>
    <property type="match status" value="1"/>
</dbReference>
<dbReference type="Pfam" id="PF13407">
    <property type="entry name" value="Peripla_BP_4"/>
    <property type="match status" value="1"/>
</dbReference>
<evidence type="ECO:0000256" key="2">
    <source>
        <dbReference type="ARBA" id="ARBA00007639"/>
    </source>
</evidence>
<evidence type="ECO:0000256" key="3">
    <source>
        <dbReference type="ARBA" id="ARBA00022729"/>
    </source>
</evidence>
<comment type="similarity">
    <text evidence="2">Belongs to the bacterial solute-binding protein 2 family.</text>
</comment>
<accession>A0A1H3S181</accession>
<organism evidence="6 7">
    <name type="scientific">Asanoa ishikariensis</name>
    <dbReference type="NCBI Taxonomy" id="137265"/>
    <lineage>
        <taxon>Bacteria</taxon>
        <taxon>Bacillati</taxon>
        <taxon>Actinomycetota</taxon>
        <taxon>Actinomycetes</taxon>
        <taxon>Micromonosporales</taxon>
        <taxon>Micromonosporaceae</taxon>
        <taxon>Asanoa</taxon>
    </lineage>
</organism>
<name>A0A1H3S181_9ACTN</name>
<dbReference type="STRING" id="137265.SAMN05421684_4435"/>
<reference evidence="7" key="1">
    <citation type="submission" date="2016-10" db="EMBL/GenBank/DDBJ databases">
        <authorList>
            <person name="Varghese N."/>
            <person name="Submissions S."/>
        </authorList>
    </citation>
    <scope>NUCLEOTIDE SEQUENCE [LARGE SCALE GENOMIC DNA]</scope>
    <source>
        <strain evidence="7">DSM 44718</strain>
    </source>
</reference>
<dbReference type="GO" id="GO:0030246">
    <property type="term" value="F:carbohydrate binding"/>
    <property type="evidence" value="ECO:0007669"/>
    <property type="project" value="UniProtKB-ARBA"/>
</dbReference>
<proteinExistence type="inferred from homology"/>
<keyword evidence="7" id="KW-1185">Reference proteome</keyword>
<dbReference type="PANTHER" id="PTHR46847:SF1">
    <property type="entry name" value="D-ALLOSE-BINDING PERIPLASMIC PROTEIN-RELATED"/>
    <property type="match status" value="1"/>
</dbReference>
<dbReference type="GO" id="GO:0030313">
    <property type="term" value="C:cell envelope"/>
    <property type="evidence" value="ECO:0007669"/>
    <property type="project" value="UniProtKB-SubCell"/>
</dbReference>
<evidence type="ECO:0000256" key="4">
    <source>
        <dbReference type="SAM" id="SignalP"/>
    </source>
</evidence>
<dbReference type="Proteomes" id="UP000199632">
    <property type="component" value="Unassembled WGS sequence"/>
</dbReference>
<dbReference type="EMBL" id="FNQB01000002">
    <property type="protein sequence ID" value="SDZ31610.1"/>
    <property type="molecule type" value="Genomic_DNA"/>
</dbReference>
<feature type="domain" description="Periplasmic binding protein" evidence="5">
    <location>
        <begin position="101"/>
        <end position="341"/>
    </location>
</feature>
<feature type="signal peptide" evidence="4">
    <location>
        <begin position="1"/>
        <end position="21"/>
    </location>
</feature>
<evidence type="ECO:0000256" key="1">
    <source>
        <dbReference type="ARBA" id="ARBA00004196"/>
    </source>
</evidence>